<dbReference type="OrthoDB" id="510916at2"/>
<evidence type="ECO:0000313" key="2">
    <source>
        <dbReference type="EMBL" id="ERN43158.1"/>
    </source>
</evidence>
<dbReference type="EMBL" id="ASSJ01000001">
    <property type="protein sequence ID" value="ERN43158.1"/>
    <property type="molecule type" value="Genomic_DNA"/>
</dbReference>
<dbReference type="InParanoid" id="U5DF91"/>
<sequence>MHRRRPIRFTAPEQNLDSFLDILTNTVGVLMFIGLFVSLVAVETGTIVRTPLVAPSRKQAHFLEANGNEVFNLTASMNSVDVQVDGYAYELPDCPEPLPPRSKTYNAWDRYLDRVGDYQRCLEARSQQLKNFRTTTDDYRVRLSGTGAIEFELVANADGESSGDLARPGSEFRQLLASLNPRGDYLAFVVRPDSFEVFRKARQIAQAEGFEVGWEPFPSERSLAFGSSGRSIGVQ</sequence>
<dbReference type="PATRIC" id="fig|582515.4.peg.63"/>
<evidence type="ECO:0000313" key="3">
    <source>
        <dbReference type="Proteomes" id="UP000016960"/>
    </source>
</evidence>
<reference evidence="2 3" key="1">
    <citation type="submission" date="2013-05" db="EMBL/GenBank/DDBJ databases">
        <title>Draft genome sequence of Rubidibacter lacunae KORDI 51-2.</title>
        <authorList>
            <person name="Choi D.H."/>
            <person name="Noh J.H."/>
            <person name="Kwon K.-K."/>
            <person name="Lee J.-H."/>
            <person name="Ryu J.-Y."/>
        </authorList>
    </citation>
    <scope>NUCLEOTIDE SEQUENCE [LARGE SCALE GENOMIC DNA]</scope>
    <source>
        <strain evidence="2 3">KORDI 51-2</strain>
    </source>
</reference>
<proteinExistence type="predicted"/>
<organism evidence="2 3">
    <name type="scientific">Rubidibacter lacunae KORDI 51-2</name>
    <dbReference type="NCBI Taxonomy" id="582515"/>
    <lineage>
        <taxon>Bacteria</taxon>
        <taxon>Bacillati</taxon>
        <taxon>Cyanobacteriota</taxon>
        <taxon>Cyanophyceae</taxon>
        <taxon>Oscillatoriophycideae</taxon>
        <taxon>Chroococcales</taxon>
        <taxon>Aphanothecaceae</taxon>
        <taxon>Rubidibacter</taxon>
    </lineage>
</organism>
<keyword evidence="1" id="KW-0472">Membrane</keyword>
<dbReference type="STRING" id="582515.KR51_00000500"/>
<accession>U5DF91</accession>
<keyword evidence="3" id="KW-1185">Reference proteome</keyword>
<feature type="transmembrane region" description="Helical" evidence="1">
    <location>
        <begin position="20"/>
        <end position="42"/>
    </location>
</feature>
<keyword evidence="1" id="KW-1133">Transmembrane helix</keyword>
<protein>
    <submittedName>
        <fullName evidence="2">Uncharacterized protein</fullName>
    </submittedName>
</protein>
<evidence type="ECO:0000256" key="1">
    <source>
        <dbReference type="SAM" id="Phobius"/>
    </source>
</evidence>
<dbReference type="RefSeq" id="WP_022603700.1">
    <property type="nucleotide sequence ID" value="NZ_ASSJ01000001.1"/>
</dbReference>
<gene>
    <name evidence="2" type="ORF">KR51_00000500</name>
</gene>
<dbReference type="AlphaFoldDB" id="U5DF91"/>
<comment type="caution">
    <text evidence="2">The sequence shown here is derived from an EMBL/GenBank/DDBJ whole genome shotgun (WGS) entry which is preliminary data.</text>
</comment>
<dbReference type="eggNOG" id="ENOG502ZBNS">
    <property type="taxonomic scope" value="Bacteria"/>
</dbReference>
<dbReference type="Proteomes" id="UP000016960">
    <property type="component" value="Unassembled WGS sequence"/>
</dbReference>
<keyword evidence="1" id="KW-0812">Transmembrane</keyword>
<name>U5DF91_9CHRO</name>